<dbReference type="EMBL" id="AP027141">
    <property type="protein sequence ID" value="BDV30357.1"/>
    <property type="molecule type" value="Genomic_DNA"/>
</dbReference>
<keyword evidence="1" id="KW-0472">Membrane</keyword>
<name>A0ABM8DXJ5_9MICO</name>
<accession>A0ABM8DXJ5</accession>
<dbReference type="Proteomes" id="UP001317779">
    <property type="component" value="Chromosome"/>
</dbReference>
<reference evidence="2 3" key="1">
    <citation type="submission" date="2022-12" db="EMBL/GenBank/DDBJ databases">
        <title>Microbacterium terricola strain KV-448 chromosome, complete genome.</title>
        <authorList>
            <person name="Oshima T."/>
            <person name="Moriya T."/>
            <person name="Bessho Y."/>
        </authorList>
    </citation>
    <scope>NUCLEOTIDE SEQUENCE [LARGE SCALE GENOMIC DNA]</scope>
    <source>
        <strain evidence="2 3">KV-448</strain>
    </source>
</reference>
<sequence length="216" mass="22963">MSVNTSTITFGGAPRVNLMPRAETDRRERSALLRRWGWGIVAALLLVVAVSAGVYAIQWTADQTLAAENARTTQLLTDLAAHADIRAALDLESELSDFRVDAMASDLDWPAAVAELAGVLPDDVTISGFDLTVGPVPAGEDRAVEVGLIGTFALSASSPMDIVPLIRDTRDLESVINADGPQLNSGGDESTSYTYTLAVAFDQSLYTGDYAEEEAE</sequence>
<evidence type="ECO:0008006" key="4">
    <source>
        <dbReference type="Google" id="ProtNLM"/>
    </source>
</evidence>
<gene>
    <name evidence="2" type="ORF">Microterr_10170</name>
</gene>
<keyword evidence="1" id="KW-1133">Transmembrane helix</keyword>
<protein>
    <recommendedName>
        <fullName evidence="4">Tfp pilus assembly protein PilN</fullName>
    </recommendedName>
</protein>
<keyword evidence="3" id="KW-1185">Reference proteome</keyword>
<dbReference type="RefSeq" id="WP_263795778.1">
    <property type="nucleotide sequence ID" value="NZ_AP027141.1"/>
</dbReference>
<evidence type="ECO:0000313" key="2">
    <source>
        <dbReference type="EMBL" id="BDV30357.1"/>
    </source>
</evidence>
<evidence type="ECO:0000313" key="3">
    <source>
        <dbReference type="Proteomes" id="UP001317779"/>
    </source>
</evidence>
<evidence type="ECO:0000256" key="1">
    <source>
        <dbReference type="SAM" id="Phobius"/>
    </source>
</evidence>
<proteinExistence type="predicted"/>
<organism evidence="2 3">
    <name type="scientific">Microbacterium terricola</name>
    <dbReference type="NCBI Taxonomy" id="344163"/>
    <lineage>
        <taxon>Bacteria</taxon>
        <taxon>Bacillati</taxon>
        <taxon>Actinomycetota</taxon>
        <taxon>Actinomycetes</taxon>
        <taxon>Micrococcales</taxon>
        <taxon>Microbacteriaceae</taxon>
        <taxon>Microbacterium</taxon>
    </lineage>
</organism>
<keyword evidence="1" id="KW-0812">Transmembrane</keyword>
<feature type="transmembrane region" description="Helical" evidence="1">
    <location>
        <begin position="36"/>
        <end position="57"/>
    </location>
</feature>